<dbReference type="InterPro" id="IPR000182">
    <property type="entry name" value="GNAT_dom"/>
</dbReference>
<dbReference type="Proteomes" id="UP000325645">
    <property type="component" value="Unassembled WGS sequence"/>
</dbReference>
<dbReference type="EMBL" id="CABVJH010000003">
    <property type="protein sequence ID" value="VVQ30583.1"/>
    <property type="molecule type" value="Genomic_DNA"/>
</dbReference>
<evidence type="ECO:0000259" key="3">
    <source>
        <dbReference type="PROSITE" id="PS51186"/>
    </source>
</evidence>
<name>A0A5E7W6K2_PSEFL</name>
<keyword evidence="1" id="KW-0808">Transferase</keyword>
<dbReference type="Gene3D" id="3.40.630.30">
    <property type="match status" value="1"/>
</dbReference>
<accession>A0A5E7W6K2</accession>
<dbReference type="PANTHER" id="PTHR43877:SF2">
    <property type="entry name" value="AMINOALKYLPHOSPHONATE N-ACETYLTRANSFERASE-RELATED"/>
    <property type="match status" value="1"/>
</dbReference>
<dbReference type="AlphaFoldDB" id="A0A5E7W6K2"/>
<organism evidence="4 5">
    <name type="scientific">Pseudomonas fluorescens</name>
    <dbReference type="NCBI Taxonomy" id="294"/>
    <lineage>
        <taxon>Bacteria</taxon>
        <taxon>Pseudomonadati</taxon>
        <taxon>Pseudomonadota</taxon>
        <taxon>Gammaproteobacteria</taxon>
        <taxon>Pseudomonadales</taxon>
        <taxon>Pseudomonadaceae</taxon>
        <taxon>Pseudomonas</taxon>
    </lineage>
</organism>
<dbReference type="Pfam" id="PF00583">
    <property type="entry name" value="Acetyltransf_1"/>
    <property type="match status" value="1"/>
</dbReference>
<feature type="domain" description="N-acetyltransferase" evidence="3">
    <location>
        <begin position="4"/>
        <end position="154"/>
    </location>
</feature>
<evidence type="ECO:0000313" key="5">
    <source>
        <dbReference type="Proteomes" id="UP000325645"/>
    </source>
</evidence>
<evidence type="ECO:0000256" key="2">
    <source>
        <dbReference type="ARBA" id="ARBA00023315"/>
    </source>
</evidence>
<dbReference type="InterPro" id="IPR050832">
    <property type="entry name" value="Bact_Acetyltransf"/>
</dbReference>
<reference evidence="4 5" key="1">
    <citation type="submission" date="2019-09" db="EMBL/GenBank/DDBJ databases">
        <authorList>
            <person name="Chandra G."/>
            <person name="Truman W A."/>
        </authorList>
    </citation>
    <scope>NUCLEOTIDE SEQUENCE [LARGE SCALE GENOMIC DNA]</scope>
    <source>
        <strain evidence="4">PS943</strain>
    </source>
</reference>
<dbReference type="InterPro" id="IPR016181">
    <property type="entry name" value="Acyl_CoA_acyltransferase"/>
</dbReference>
<gene>
    <name evidence="4" type="ORF">PS943_01914</name>
</gene>
<sequence>MLRVDWLDKQMDKCGVMAEWLYREFSYEFAQQSLSSWQHEFSDGQRDGRWKCLIATERGQLLGGAALASNDLSDRPDLGPWLACVFITPEARRRGLAAQLIEGICGHARDAGFTTLYLHTHSHSQSNYYTKLGWEVLERFEAWGKEQCLMSRSL</sequence>
<dbReference type="SUPFAM" id="SSF55729">
    <property type="entry name" value="Acyl-CoA N-acyltransferases (Nat)"/>
    <property type="match status" value="1"/>
</dbReference>
<dbReference type="RefSeq" id="WP_150656207.1">
    <property type="nucleotide sequence ID" value="NZ_CABVJH010000003.1"/>
</dbReference>
<evidence type="ECO:0000256" key="1">
    <source>
        <dbReference type="ARBA" id="ARBA00022679"/>
    </source>
</evidence>
<dbReference type="CDD" id="cd04301">
    <property type="entry name" value="NAT_SF"/>
    <property type="match status" value="1"/>
</dbReference>
<dbReference type="GO" id="GO:0016747">
    <property type="term" value="F:acyltransferase activity, transferring groups other than amino-acyl groups"/>
    <property type="evidence" value="ECO:0007669"/>
    <property type="project" value="InterPro"/>
</dbReference>
<evidence type="ECO:0000313" key="4">
    <source>
        <dbReference type="EMBL" id="VVQ30583.1"/>
    </source>
</evidence>
<protein>
    <recommendedName>
        <fullName evidence="3">N-acetyltransferase domain-containing protein</fullName>
    </recommendedName>
</protein>
<dbReference type="PROSITE" id="PS51186">
    <property type="entry name" value="GNAT"/>
    <property type="match status" value="1"/>
</dbReference>
<keyword evidence="2" id="KW-0012">Acyltransferase</keyword>
<proteinExistence type="predicted"/>
<dbReference type="PANTHER" id="PTHR43877">
    <property type="entry name" value="AMINOALKYLPHOSPHONATE N-ACETYLTRANSFERASE-RELATED-RELATED"/>
    <property type="match status" value="1"/>
</dbReference>